<dbReference type="InterPro" id="IPR010982">
    <property type="entry name" value="Lambda_DNA-bd_dom_sf"/>
</dbReference>
<organism evidence="3 4">
    <name type="scientific">Candidatus Scatousia excrementigallinarum</name>
    <dbReference type="NCBI Taxonomy" id="2840935"/>
    <lineage>
        <taxon>Bacteria</taxon>
        <taxon>Candidatus Scatousia</taxon>
    </lineage>
</organism>
<dbReference type="EMBL" id="DVIU01000023">
    <property type="protein sequence ID" value="HIS35208.1"/>
    <property type="molecule type" value="Genomic_DNA"/>
</dbReference>
<dbReference type="PANTHER" id="PTHR46797:SF1">
    <property type="entry name" value="METHYLPHOSPHONATE SYNTHASE"/>
    <property type="match status" value="1"/>
</dbReference>
<dbReference type="SUPFAM" id="SSF47413">
    <property type="entry name" value="lambda repressor-like DNA-binding domains"/>
    <property type="match status" value="1"/>
</dbReference>
<dbReference type="PANTHER" id="PTHR46797">
    <property type="entry name" value="HTH-TYPE TRANSCRIPTIONAL REGULATOR"/>
    <property type="match status" value="1"/>
</dbReference>
<proteinExistence type="predicted"/>
<comment type="caution">
    <text evidence="3">The sequence shown here is derived from an EMBL/GenBank/DDBJ whole genome shotgun (WGS) entry which is preliminary data.</text>
</comment>
<evidence type="ECO:0000259" key="2">
    <source>
        <dbReference type="PROSITE" id="PS50943"/>
    </source>
</evidence>
<dbReference type="CDD" id="cd00093">
    <property type="entry name" value="HTH_XRE"/>
    <property type="match status" value="1"/>
</dbReference>
<feature type="domain" description="HTH cro/C1-type" evidence="2">
    <location>
        <begin position="16"/>
        <end position="70"/>
    </location>
</feature>
<gene>
    <name evidence="3" type="ORF">IAC10_01065</name>
</gene>
<protein>
    <submittedName>
        <fullName evidence="3">Helix-turn-helix transcriptional regulator</fullName>
    </submittedName>
</protein>
<dbReference type="Proteomes" id="UP000823928">
    <property type="component" value="Unassembled WGS sequence"/>
</dbReference>
<evidence type="ECO:0000256" key="1">
    <source>
        <dbReference type="ARBA" id="ARBA00023125"/>
    </source>
</evidence>
<dbReference type="SMART" id="SM00530">
    <property type="entry name" value="HTH_XRE"/>
    <property type="match status" value="1"/>
</dbReference>
<reference evidence="3" key="1">
    <citation type="submission" date="2020-10" db="EMBL/GenBank/DDBJ databases">
        <authorList>
            <person name="Gilroy R."/>
        </authorList>
    </citation>
    <scope>NUCLEOTIDE SEQUENCE</scope>
    <source>
        <strain evidence="3">6276</strain>
    </source>
</reference>
<accession>A0A9D1JLU6</accession>
<sequence>MAIDIEHLAENFAKKIRIERAKRKLSQEKLAELSELHRTTISAIEREKFYPTIDNVAKIANALKLSIAELFDFNF</sequence>
<dbReference type="InterPro" id="IPR050807">
    <property type="entry name" value="TransReg_Diox_bact_type"/>
</dbReference>
<dbReference type="Gene3D" id="1.10.260.40">
    <property type="entry name" value="lambda repressor-like DNA-binding domains"/>
    <property type="match status" value="1"/>
</dbReference>
<dbReference type="GO" id="GO:0003677">
    <property type="term" value="F:DNA binding"/>
    <property type="evidence" value="ECO:0007669"/>
    <property type="project" value="UniProtKB-KW"/>
</dbReference>
<dbReference type="Pfam" id="PF01381">
    <property type="entry name" value="HTH_3"/>
    <property type="match status" value="1"/>
</dbReference>
<dbReference type="AlphaFoldDB" id="A0A9D1JLU6"/>
<reference evidence="3" key="2">
    <citation type="journal article" date="2021" name="PeerJ">
        <title>Extensive microbial diversity within the chicken gut microbiome revealed by metagenomics and culture.</title>
        <authorList>
            <person name="Gilroy R."/>
            <person name="Ravi A."/>
            <person name="Getino M."/>
            <person name="Pursley I."/>
            <person name="Horton D.L."/>
            <person name="Alikhan N.F."/>
            <person name="Baker D."/>
            <person name="Gharbi K."/>
            <person name="Hall N."/>
            <person name="Watson M."/>
            <person name="Adriaenssens E.M."/>
            <person name="Foster-Nyarko E."/>
            <person name="Jarju S."/>
            <person name="Secka A."/>
            <person name="Antonio M."/>
            <person name="Oren A."/>
            <person name="Chaudhuri R.R."/>
            <person name="La Ragione R."/>
            <person name="Hildebrand F."/>
            <person name="Pallen M.J."/>
        </authorList>
    </citation>
    <scope>NUCLEOTIDE SEQUENCE</scope>
    <source>
        <strain evidence="3">6276</strain>
    </source>
</reference>
<keyword evidence="1" id="KW-0238">DNA-binding</keyword>
<evidence type="ECO:0000313" key="4">
    <source>
        <dbReference type="Proteomes" id="UP000823928"/>
    </source>
</evidence>
<dbReference type="GO" id="GO:0005829">
    <property type="term" value="C:cytosol"/>
    <property type="evidence" value="ECO:0007669"/>
    <property type="project" value="TreeGrafter"/>
</dbReference>
<dbReference type="GO" id="GO:0003700">
    <property type="term" value="F:DNA-binding transcription factor activity"/>
    <property type="evidence" value="ECO:0007669"/>
    <property type="project" value="TreeGrafter"/>
</dbReference>
<name>A0A9D1JLU6_9BACT</name>
<evidence type="ECO:0000313" key="3">
    <source>
        <dbReference type="EMBL" id="HIS35208.1"/>
    </source>
</evidence>
<dbReference type="PROSITE" id="PS50943">
    <property type="entry name" value="HTH_CROC1"/>
    <property type="match status" value="1"/>
</dbReference>
<dbReference type="InterPro" id="IPR001387">
    <property type="entry name" value="Cro/C1-type_HTH"/>
</dbReference>